<dbReference type="AlphaFoldDB" id="E1Y9X8"/>
<sequence>MYKSKPESAAINEELERKILHGLALEWETARYLLDSKYRKFLRMPAFCLKDMKRRLGYWSGEKNEICINRDVALSRNWNFVKKILLHEIAHQVAQQIFRAEAETPHGPLFKKACYILRADYRASEDCSITNENIEADDRNTTILLRIKKLFALAESSNHNEAESAMKKAHELVAKYNIEIIANNSERNFISMSAGDPALRHPKQDYYLAGLLRDYYFVWTIWVPAYIIEKEKMGRVLELSGTRENIEIASYVHDFIKHHIESRWLEYNSKKLLNNHRKTDFATGIIKGFSAKLKSDTETKCRSTNALVKTNDPLLNKYIKYRYPHIVNISSKSSSCDTNILQDGVNIGKNLIISKGITKTNSGERILIE</sequence>
<dbReference type="InterPro" id="IPR024498">
    <property type="entry name" value="DUF2786"/>
</dbReference>
<feature type="domain" description="SprT-like" evidence="1">
    <location>
        <begin position="50"/>
        <end position="116"/>
    </location>
</feature>
<dbReference type="Pfam" id="PF10979">
    <property type="entry name" value="DUF2786"/>
    <property type="match status" value="1"/>
</dbReference>
<dbReference type="Gene3D" id="3.30.2010.10">
    <property type="entry name" value="Metalloproteases ('zincins'), catalytic domain"/>
    <property type="match status" value="1"/>
</dbReference>
<feature type="domain" description="DUF2786" evidence="2">
    <location>
        <begin position="143"/>
        <end position="179"/>
    </location>
</feature>
<dbReference type="GO" id="GO:0006950">
    <property type="term" value="P:response to stress"/>
    <property type="evidence" value="ECO:0007669"/>
    <property type="project" value="UniProtKB-ARBA"/>
</dbReference>
<dbReference type="Pfam" id="PF10263">
    <property type="entry name" value="SprT-like"/>
    <property type="match status" value="1"/>
</dbReference>
<proteinExistence type="predicted"/>
<gene>
    <name evidence="4" type="ORF">N47_H21940</name>
</gene>
<evidence type="ECO:0008006" key="5">
    <source>
        <dbReference type="Google" id="ProtNLM"/>
    </source>
</evidence>
<name>E1Y9X8_9BACT</name>
<evidence type="ECO:0000313" key="4">
    <source>
        <dbReference type="EMBL" id="CBX27372.1"/>
    </source>
</evidence>
<dbReference type="EMBL" id="FR695866">
    <property type="protein sequence ID" value="CBX27372.1"/>
    <property type="molecule type" value="Genomic_DNA"/>
</dbReference>
<dbReference type="Pfam" id="PF23771">
    <property type="entry name" value="DUF7168"/>
    <property type="match status" value="1"/>
</dbReference>
<protein>
    <recommendedName>
        <fullName evidence="5">DUF2786 domain-containing protein</fullName>
    </recommendedName>
</protein>
<reference evidence="4" key="1">
    <citation type="journal article" date="2011" name="Environ. Microbiol.">
        <title>Genomic insights into the metabolic potential of the polycyclic aromatic hydrocarbon degrading sulfate-reducing Deltaproteobacterium N47.</title>
        <authorList>
            <person name="Bergmann F."/>
            <person name="Selesi D."/>
            <person name="Weinmaier T."/>
            <person name="Tischler P."/>
            <person name="Rattei T."/>
            <person name="Meckenstock R.U."/>
        </authorList>
    </citation>
    <scope>NUCLEOTIDE SEQUENCE</scope>
</reference>
<feature type="domain" description="DUF7168" evidence="3">
    <location>
        <begin position="200"/>
        <end position="312"/>
    </location>
</feature>
<dbReference type="InterPro" id="IPR006640">
    <property type="entry name" value="SprT-like_domain"/>
</dbReference>
<evidence type="ECO:0000259" key="1">
    <source>
        <dbReference type="Pfam" id="PF10263"/>
    </source>
</evidence>
<evidence type="ECO:0000259" key="3">
    <source>
        <dbReference type="Pfam" id="PF23771"/>
    </source>
</evidence>
<dbReference type="InterPro" id="IPR055592">
    <property type="entry name" value="DUF7168"/>
</dbReference>
<evidence type="ECO:0000259" key="2">
    <source>
        <dbReference type="Pfam" id="PF10979"/>
    </source>
</evidence>
<accession>E1Y9X8</accession>
<organism evidence="4">
    <name type="scientific">uncultured Desulfobacterium sp</name>
    <dbReference type="NCBI Taxonomy" id="201089"/>
    <lineage>
        <taxon>Bacteria</taxon>
        <taxon>Pseudomonadati</taxon>
        <taxon>Thermodesulfobacteriota</taxon>
        <taxon>Desulfobacteria</taxon>
        <taxon>Desulfobacterales</taxon>
        <taxon>Desulfobacteriaceae</taxon>
        <taxon>Desulfobacterium</taxon>
        <taxon>environmental samples</taxon>
    </lineage>
</organism>